<dbReference type="RefSeq" id="XP_001593558.1">
    <property type="nucleotide sequence ID" value="XM_001593508.1"/>
</dbReference>
<dbReference type="InParanoid" id="A7EI43"/>
<name>A7EI43_SCLS1</name>
<dbReference type="EMBL" id="CH476626">
    <property type="protein sequence ID" value="EDO02509.1"/>
    <property type="molecule type" value="Genomic_DNA"/>
</dbReference>
<gene>
    <name evidence="1" type="ORF">SS1G_04985</name>
</gene>
<organism evidence="1 2">
    <name type="scientific">Sclerotinia sclerotiorum (strain ATCC 18683 / 1980 / Ss-1)</name>
    <name type="common">White mold</name>
    <name type="synonym">Whetzelinia sclerotiorum</name>
    <dbReference type="NCBI Taxonomy" id="665079"/>
    <lineage>
        <taxon>Eukaryota</taxon>
        <taxon>Fungi</taxon>
        <taxon>Dikarya</taxon>
        <taxon>Ascomycota</taxon>
        <taxon>Pezizomycotina</taxon>
        <taxon>Leotiomycetes</taxon>
        <taxon>Helotiales</taxon>
        <taxon>Sclerotiniaceae</taxon>
        <taxon>Sclerotinia</taxon>
    </lineage>
</organism>
<dbReference type="AlphaFoldDB" id="A7EI43"/>
<protein>
    <submittedName>
        <fullName evidence="1">Uncharacterized protein</fullName>
    </submittedName>
</protein>
<sequence>MYENDNNFWAAGLLMFDTQSLDLDSNYKKLSKLFCLRFRDTSIISSDYLKPQNQKFGPLKEEVRVYTNSPRFEMHFIGNGGQHLDDDIETSCPDQV</sequence>
<accession>A7EI43</accession>
<dbReference type="Proteomes" id="UP000001312">
    <property type="component" value="Unassembled WGS sequence"/>
</dbReference>
<evidence type="ECO:0000313" key="1">
    <source>
        <dbReference type="EMBL" id="EDO02509.1"/>
    </source>
</evidence>
<proteinExistence type="predicted"/>
<dbReference type="GeneID" id="5489602"/>
<reference evidence="2" key="1">
    <citation type="journal article" date="2011" name="PLoS Genet.">
        <title>Genomic analysis of the necrotrophic fungal pathogens Sclerotinia sclerotiorum and Botrytis cinerea.</title>
        <authorList>
            <person name="Amselem J."/>
            <person name="Cuomo C.A."/>
            <person name="van Kan J.A."/>
            <person name="Viaud M."/>
            <person name="Benito E.P."/>
            <person name="Couloux A."/>
            <person name="Coutinho P.M."/>
            <person name="de Vries R.P."/>
            <person name="Dyer P.S."/>
            <person name="Fillinger S."/>
            <person name="Fournier E."/>
            <person name="Gout L."/>
            <person name="Hahn M."/>
            <person name="Kohn L."/>
            <person name="Lapalu N."/>
            <person name="Plummer K.M."/>
            <person name="Pradier J.M."/>
            <person name="Quevillon E."/>
            <person name="Sharon A."/>
            <person name="Simon A."/>
            <person name="ten Have A."/>
            <person name="Tudzynski B."/>
            <person name="Tudzynski P."/>
            <person name="Wincker P."/>
            <person name="Andrew M."/>
            <person name="Anthouard V."/>
            <person name="Beever R.E."/>
            <person name="Beffa R."/>
            <person name="Benoit I."/>
            <person name="Bouzid O."/>
            <person name="Brault B."/>
            <person name="Chen Z."/>
            <person name="Choquer M."/>
            <person name="Collemare J."/>
            <person name="Cotton P."/>
            <person name="Danchin E.G."/>
            <person name="Da Silva C."/>
            <person name="Gautier A."/>
            <person name="Giraud C."/>
            <person name="Giraud T."/>
            <person name="Gonzalez C."/>
            <person name="Grossetete S."/>
            <person name="Guldener U."/>
            <person name="Henrissat B."/>
            <person name="Howlett B.J."/>
            <person name="Kodira C."/>
            <person name="Kretschmer M."/>
            <person name="Lappartient A."/>
            <person name="Leroch M."/>
            <person name="Levis C."/>
            <person name="Mauceli E."/>
            <person name="Neuveglise C."/>
            <person name="Oeser B."/>
            <person name="Pearson M."/>
            <person name="Poulain J."/>
            <person name="Poussereau N."/>
            <person name="Quesneville H."/>
            <person name="Rascle C."/>
            <person name="Schumacher J."/>
            <person name="Segurens B."/>
            <person name="Sexton A."/>
            <person name="Silva E."/>
            <person name="Sirven C."/>
            <person name="Soanes D.M."/>
            <person name="Talbot N.J."/>
            <person name="Templeton M."/>
            <person name="Yandava C."/>
            <person name="Yarden O."/>
            <person name="Zeng Q."/>
            <person name="Rollins J.A."/>
            <person name="Lebrun M.H."/>
            <person name="Dickman M."/>
        </authorList>
    </citation>
    <scope>NUCLEOTIDE SEQUENCE [LARGE SCALE GENOMIC DNA]</scope>
    <source>
        <strain evidence="2">ATCC 18683 / 1980 / Ss-1</strain>
    </source>
</reference>
<dbReference type="KEGG" id="ssl:SS1G_04985"/>
<keyword evidence="2" id="KW-1185">Reference proteome</keyword>
<dbReference type="HOGENOM" id="CLU_2361008_0_0_1"/>
<evidence type="ECO:0000313" key="2">
    <source>
        <dbReference type="Proteomes" id="UP000001312"/>
    </source>
</evidence>